<proteinExistence type="predicted"/>
<organism evidence="8 9">
    <name type="scientific">Myxococcus llanfairpwllgwyngyllgogerychwyrndrobwllllantysiliogogogochensis</name>
    <dbReference type="NCBI Taxonomy" id="2590453"/>
    <lineage>
        <taxon>Bacteria</taxon>
        <taxon>Pseudomonadati</taxon>
        <taxon>Myxococcota</taxon>
        <taxon>Myxococcia</taxon>
        <taxon>Myxococcales</taxon>
        <taxon>Cystobacterineae</taxon>
        <taxon>Myxococcaceae</taxon>
        <taxon>Myxococcus</taxon>
    </lineage>
</organism>
<protein>
    <submittedName>
        <fullName evidence="8">Protein kinase</fullName>
    </submittedName>
</protein>
<keyword evidence="6" id="KW-1133">Transmembrane helix</keyword>
<dbReference type="GO" id="GO:0005524">
    <property type="term" value="F:ATP binding"/>
    <property type="evidence" value="ECO:0007669"/>
    <property type="project" value="UniProtKB-KW"/>
</dbReference>
<keyword evidence="6" id="KW-0472">Membrane</keyword>
<dbReference type="PANTHER" id="PTHR43289">
    <property type="entry name" value="MITOGEN-ACTIVATED PROTEIN KINASE KINASE KINASE 20-RELATED"/>
    <property type="match status" value="1"/>
</dbReference>
<keyword evidence="3 8" id="KW-0418">Kinase</keyword>
<gene>
    <name evidence="8" type="ORF">FJV41_39120</name>
</gene>
<dbReference type="GO" id="GO:0004674">
    <property type="term" value="F:protein serine/threonine kinase activity"/>
    <property type="evidence" value="ECO:0007669"/>
    <property type="project" value="TreeGrafter"/>
</dbReference>
<keyword evidence="2" id="KW-0547">Nucleotide-binding</keyword>
<evidence type="ECO:0000256" key="1">
    <source>
        <dbReference type="ARBA" id="ARBA00022679"/>
    </source>
</evidence>
<dbReference type="Gene3D" id="3.30.200.20">
    <property type="entry name" value="Phosphorylase Kinase, domain 1"/>
    <property type="match status" value="1"/>
</dbReference>
<keyword evidence="6" id="KW-0812">Transmembrane</keyword>
<feature type="transmembrane region" description="Helical" evidence="6">
    <location>
        <begin position="673"/>
        <end position="695"/>
    </location>
</feature>
<dbReference type="InterPro" id="IPR000719">
    <property type="entry name" value="Prot_kinase_dom"/>
</dbReference>
<feature type="domain" description="Protein kinase" evidence="7">
    <location>
        <begin position="1"/>
        <end position="261"/>
    </location>
</feature>
<name>A0A540WNA9_9BACT</name>
<dbReference type="Gene3D" id="1.10.510.10">
    <property type="entry name" value="Transferase(Phosphotransferase) domain 1"/>
    <property type="match status" value="1"/>
</dbReference>
<keyword evidence="1" id="KW-0808">Transferase</keyword>
<keyword evidence="4" id="KW-0067">ATP-binding</keyword>
<feature type="region of interest" description="Disordered" evidence="5">
    <location>
        <begin position="543"/>
        <end position="567"/>
    </location>
</feature>
<sequence>MGEVFLAREEAPRRACVVKKVLPQLMESPQFVGRFRDEARVVVRLTHPNIARVYAMGEVEGQLYLSMEYVRGKTLSRLSYRLRQLGRMMPLGIILHLGERLCEGLAYAHDATDEEGHALHLVHRDLSPANVCISYDGEVKIIDFGAAQSTLKEQQTAPRVVIGNLTYMSPEQARKRFVDRRADVYAVGVLLWELCAWKPLSQRGDPVERWRRAAYPQWENAGKHRQGLPSSVDAFLMRALTAEPANRFPDAAAMGAELARLKAKLAPGVGDAELARLLALVFPREKKAEEKLLDELLREEAKRSHTEPELVATLTPPTALAFEHNAIYTPDDFVPSERAQVGPRPEADDEPTRAAGARGPGEDEPTHVAGGRGPGEDEPTHVAGGRGPGDDEPTRAAGPRRTGSGEPRQGPGDDEPTRAAGPRRTASSELRHAEGMQGPGDDEPTRAAGPRRTGSGEPRQGPGDDEPTRAAGPVRTGSGEPRQGPGDDEPTRADGWGNADEDEPTAVAVPPRVDAPRVDDPLATMPLRAEDLAARTAQYGTYLSESDASSERGGVGTGTRSKPTSPVEATEALDAAKVLVAIEQAASARASGAHEPLFPPGAEDTVTPAMSRHAPRRAPRETQVGFGIDISQTVATEALEARRLELVRAITGDGEVLTAEPEPSGGWLQGSRVWLAVALFTGASLLGLLVAWLTMWR</sequence>
<dbReference type="AlphaFoldDB" id="A0A540WNA9"/>
<keyword evidence="9" id="KW-1185">Reference proteome</keyword>
<dbReference type="PROSITE" id="PS50011">
    <property type="entry name" value="PROTEIN_KINASE_DOM"/>
    <property type="match status" value="1"/>
</dbReference>
<evidence type="ECO:0000256" key="3">
    <source>
        <dbReference type="ARBA" id="ARBA00022777"/>
    </source>
</evidence>
<dbReference type="CDD" id="cd14014">
    <property type="entry name" value="STKc_PknB_like"/>
    <property type="match status" value="1"/>
</dbReference>
<dbReference type="InterPro" id="IPR008266">
    <property type="entry name" value="Tyr_kinase_AS"/>
</dbReference>
<evidence type="ECO:0000256" key="6">
    <source>
        <dbReference type="SAM" id="Phobius"/>
    </source>
</evidence>
<dbReference type="InterPro" id="IPR011009">
    <property type="entry name" value="Kinase-like_dom_sf"/>
</dbReference>
<dbReference type="OrthoDB" id="5522809at2"/>
<evidence type="ECO:0000313" key="9">
    <source>
        <dbReference type="Proteomes" id="UP000315369"/>
    </source>
</evidence>
<dbReference type="PANTHER" id="PTHR43289:SF6">
    <property type="entry name" value="SERINE_THREONINE-PROTEIN KINASE NEKL-3"/>
    <property type="match status" value="1"/>
</dbReference>
<accession>A0A540WNA9</accession>
<comment type="caution">
    <text evidence="8">The sequence shown here is derived from an EMBL/GenBank/DDBJ whole genome shotgun (WGS) entry which is preliminary data.</text>
</comment>
<reference evidence="8 9" key="1">
    <citation type="submission" date="2019-06" db="EMBL/GenBank/DDBJ databases">
        <authorList>
            <person name="Livingstone P."/>
            <person name="Whitworth D."/>
        </authorList>
    </citation>
    <scope>NUCLEOTIDE SEQUENCE [LARGE SCALE GENOMIC DNA]</scope>
    <source>
        <strain evidence="8 9">AM401</strain>
    </source>
</reference>
<dbReference type="Pfam" id="PF00069">
    <property type="entry name" value="Pkinase"/>
    <property type="match status" value="1"/>
</dbReference>
<evidence type="ECO:0000256" key="4">
    <source>
        <dbReference type="ARBA" id="ARBA00022840"/>
    </source>
</evidence>
<evidence type="ECO:0000256" key="2">
    <source>
        <dbReference type="ARBA" id="ARBA00022741"/>
    </source>
</evidence>
<dbReference type="SUPFAM" id="SSF56112">
    <property type="entry name" value="Protein kinase-like (PK-like)"/>
    <property type="match status" value="1"/>
</dbReference>
<evidence type="ECO:0000259" key="7">
    <source>
        <dbReference type="PROSITE" id="PS50011"/>
    </source>
</evidence>
<dbReference type="Proteomes" id="UP000315369">
    <property type="component" value="Unassembled WGS sequence"/>
</dbReference>
<evidence type="ECO:0000256" key="5">
    <source>
        <dbReference type="SAM" id="MobiDB-lite"/>
    </source>
</evidence>
<feature type="region of interest" description="Disordered" evidence="5">
    <location>
        <begin position="330"/>
        <end position="519"/>
    </location>
</feature>
<dbReference type="EMBL" id="VIFM01000250">
    <property type="protein sequence ID" value="TQF10513.1"/>
    <property type="molecule type" value="Genomic_DNA"/>
</dbReference>
<evidence type="ECO:0000313" key="8">
    <source>
        <dbReference type="EMBL" id="TQF10513.1"/>
    </source>
</evidence>
<dbReference type="PROSITE" id="PS00109">
    <property type="entry name" value="PROTEIN_KINASE_TYR"/>
    <property type="match status" value="1"/>
</dbReference>